<gene>
    <name evidence="1" type="ORF">NDES1114_LOCUS33477</name>
</gene>
<dbReference type="EMBL" id="HBGF01050004">
    <property type="protein sequence ID" value="CAD9152209.1"/>
    <property type="molecule type" value="Transcribed_RNA"/>
</dbReference>
<protein>
    <recommendedName>
        <fullName evidence="2">Glycosyl transferase family 1 domain-containing protein</fullName>
    </recommendedName>
</protein>
<reference evidence="1" key="1">
    <citation type="submission" date="2021-01" db="EMBL/GenBank/DDBJ databases">
        <authorList>
            <person name="Corre E."/>
            <person name="Pelletier E."/>
            <person name="Niang G."/>
            <person name="Scheremetjew M."/>
            <person name="Finn R."/>
            <person name="Kale V."/>
            <person name="Holt S."/>
            <person name="Cochrane G."/>
            <person name="Meng A."/>
            <person name="Brown T."/>
            <person name="Cohen L."/>
        </authorList>
    </citation>
    <scope>NUCLEOTIDE SEQUENCE</scope>
    <source>
        <strain evidence="1">CCAP 1951/1</strain>
    </source>
</reference>
<sequence length="160" mass="17109">MVVSELVRDRDMPWLYRSADAFVLTSRGEGWGLPVAQAVATAMPVISTRCGGLAEFVGATDVLTVDSTMVAIPPKAAKSYDAAPDAKWCEPALADIVRHMRTVHRMPPAQRAALGRRGRDALVARFSISAVGQLTAALVADAAAAVRDRWRGNGSQLLRP</sequence>
<dbReference type="Pfam" id="PF13692">
    <property type="entry name" value="Glyco_trans_1_4"/>
    <property type="match status" value="1"/>
</dbReference>
<proteinExistence type="predicted"/>
<dbReference type="PANTHER" id="PTHR46656:SF3">
    <property type="entry name" value="PUTATIVE-RELATED"/>
    <property type="match status" value="1"/>
</dbReference>
<organism evidence="1">
    <name type="scientific">Neobodo designis</name>
    <name type="common">Flagellated protozoan</name>
    <name type="synonym">Bodo designis</name>
    <dbReference type="NCBI Taxonomy" id="312471"/>
    <lineage>
        <taxon>Eukaryota</taxon>
        <taxon>Discoba</taxon>
        <taxon>Euglenozoa</taxon>
        <taxon>Kinetoplastea</taxon>
        <taxon>Metakinetoplastina</taxon>
        <taxon>Neobodonida</taxon>
        <taxon>Neobodo</taxon>
    </lineage>
</organism>
<dbReference type="AlphaFoldDB" id="A0A7S1QYX7"/>
<evidence type="ECO:0008006" key="2">
    <source>
        <dbReference type="Google" id="ProtNLM"/>
    </source>
</evidence>
<name>A0A7S1QYX7_NEODS</name>
<dbReference type="PANTHER" id="PTHR46656">
    <property type="entry name" value="PUTATIVE-RELATED"/>
    <property type="match status" value="1"/>
</dbReference>
<evidence type="ECO:0000313" key="1">
    <source>
        <dbReference type="EMBL" id="CAD9152209.1"/>
    </source>
</evidence>
<dbReference type="SUPFAM" id="SSF53756">
    <property type="entry name" value="UDP-Glycosyltransferase/glycogen phosphorylase"/>
    <property type="match status" value="1"/>
</dbReference>
<dbReference type="Gene3D" id="3.40.50.2000">
    <property type="entry name" value="Glycogen Phosphorylase B"/>
    <property type="match status" value="1"/>
</dbReference>
<accession>A0A7S1QYX7</accession>